<dbReference type="HAMAP" id="MF_00362">
    <property type="entry name" value="Ribosomal_uL10"/>
    <property type="match status" value="1"/>
</dbReference>
<dbReference type="PANTHER" id="PTHR11560">
    <property type="entry name" value="39S RIBOSOMAL PROTEIN L10, MITOCHONDRIAL"/>
    <property type="match status" value="1"/>
</dbReference>
<dbReference type="NCBIfam" id="NF000955">
    <property type="entry name" value="PRK00099.1-1"/>
    <property type="match status" value="1"/>
</dbReference>
<dbReference type="InterPro" id="IPR047865">
    <property type="entry name" value="Ribosomal_uL10_bac_type"/>
</dbReference>
<dbReference type="Gene3D" id="6.10.250.290">
    <property type="match status" value="1"/>
</dbReference>
<dbReference type="InterPro" id="IPR022973">
    <property type="entry name" value="Ribosomal_uL10_bac"/>
</dbReference>
<evidence type="ECO:0000313" key="4">
    <source>
        <dbReference type="EMBL" id="GAI88060.1"/>
    </source>
</evidence>
<comment type="caution">
    <text evidence="4">The sequence shown here is derived from an EMBL/GenBank/DDBJ whole genome shotgun (WGS) entry which is preliminary data.</text>
</comment>
<dbReference type="InterPro" id="IPR043141">
    <property type="entry name" value="Ribosomal_uL10-like_sf"/>
</dbReference>
<dbReference type="GO" id="GO:1990904">
    <property type="term" value="C:ribonucleoprotein complex"/>
    <property type="evidence" value="ECO:0007669"/>
    <property type="project" value="UniProtKB-KW"/>
</dbReference>
<proteinExistence type="inferred from homology"/>
<gene>
    <name evidence="4" type="ORF">S12H4_39498</name>
</gene>
<keyword evidence="2" id="KW-0689">Ribosomal protein</keyword>
<evidence type="ECO:0000256" key="1">
    <source>
        <dbReference type="ARBA" id="ARBA00008889"/>
    </source>
</evidence>
<evidence type="ECO:0008006" key="5">
    <source>
        <dbReference type="Google" id="ProtNLM"/>
    </source>
</evidence>
<dbReference type="GO" id="GO:0005840">
    <property type="term" value="C:ribosome"/>
    <property type="evidence" value="ECO:0007669"/>
    <property type="project" value="UniProtKB-KW"/>
</dbReference>
<name>X1TKG9_9ZZZZ</name>
<evidence type="ECO:0000256" key="2">
    <source>
        <dbReference type="ARBA" id="ARBA00022980"/>
    </source>
</evidence>
<sequence>MAVLREKKEELLSWYTDLFSRSRAAILTDYRGLAVADVNQLRNRLRETRSEYHVTKNRLLKLALKEAGLPVPEDLLEGPTATGFCFEEVPAVAKVLVDFSKEFKTFVIKGGLLGDRIISADEVTTLAELPPREVLLAQVLGTVQAPASGLVRAIAGSIRSVLYVLKARVLWNTGPMQIIPQDESNN</sequence>
<evidence type="ECO:0000256" key="3">
    <source>
        <dbReference type="ARBA" id="ARBA00023274"/>
    </source>
</evidence>
<comment type="similarity">
    <text evidence="1">Belongs to the universal ribosomal protein uL10 family.</text>
</comment>
<dbReference type="CDD" id="cd05797">
    <property type="entry name" value="Ribosomal_L10"/>
    <property type="match status" value="1"/>
</dbReference>
<organism evidence="4">
    <name type="scientific">marine sediment metagenome</name>
    <dbReference type="NCBI Taxonomy" id="412755"/>
    <lineage>
        <taxon>unclassified sequences</taxon>
        <taxon>metagenomes</taxon>
        <taxon>ecological metagenomes</taxon>
    </lineage>
</organism>
<keyword evidence="3" id="KW-0687">Ribonucleoprotein</keyword>
<dbReference type="Gene3D" id="3.30.70.1730">
    <property type="match status" value="1"/>
</dbReference>
<protein>
    <recommendedName>
        <fullName evidence="5">50S ribosomal protein L10</fullName>
    </recommendedName>
</protein>
<reference evidence="4" key="1">
    <citation type="journal article" date="2014" name="Front. Microbiol.">
        <title>High frequency of phylogenetically diverse reductive dehalogenase-homologous genes in deep subseafloor sedimentary metagenomes.</title>
        <authorList>
            <person name="Kawai M."/>
            <person name="Futagami T."/>
            <person name="Toyoda A."/>
            <person name="Takaki Y."/>
            <person name="Nishi S."/>
            <person name="Hori S."/>
            <person name="Arai W."/>
            <person name="Tsubouchi T."/>
            <person name="Morono Y."/>
            <person name="Uchiyama I."/>
            <person name="Ito T."/>
            <person name="Fujiyama A."/>
            <person name="Inagaki F."/>
            <person name="Takami H."/>
        </authorList>
    </citation>
    <scope>NUCLEOTIDE SEQUENCE</scope>
    <source>
        <strain evidence="4">Expedition CK06-06</strain>
    </source>
</reference>
<accession>X1TKG9</accession>
<dbReference type="InterPro" id="IPR001790">
    <property type="entry name" value="Ribosomal_uL10"/>
</dbReference>
<dbReference type="Pfam" id="PF00466">
    <property type="entry name" value="Ribosomal_L10"/>
    <property type="match status" value="1"/>
</dbReference>
<dbReference type="AlphaFoldDB" id="X1TKG9"/>
<dbReference type="SUPFAM" id="SSF160369">
    <property type="entry name" value="Ribosomal protein L10-like"/>
    <property type="match status" value="1"/>
</dbReference>
<dbReference type="EMBL" id="BARW01023874">
    <property type="protein sequence ID" value="GAI88060.1"/>
    <property type="molecule type" value="Genomic_DNA"/>
</dbReference>